<evidence type="ECO:0000256" key="1">
    <source>
        <dbReference type="SAM" id="SignalP"/>
    </source>
</evidence>
<feature type="chain" id="PRO_5011584772" description="Secreted protein" evidence="1">
    <location>
        <begin position="20"/>
        <end position="213"/>
    </location>
</feature>
<evidence type="ECO:0000313" key="2">
    <source>
        <dbReference type="EMBL" id="SFU64531.1"/>
    </source>
</evidence>
<reference evidence="2 3" key="1">
    <citation type="submission" date="2016-10" db="EMBL/GenBank/DDBJ databases">
        <authorList>
            <person name="de Groot N.N."/>
        </authorList>
    </citation>
    <scope>NUCLEOTIDE SEQUENCE [LARGE SCALE GENOMIC DNA]</scope>
    <source>
        <strain evidence="2 3">CGMCC 1.12333</strain>
    </source>
</reference>
<evidence type="ECO:0008006" key="4">
    <source>
        <dbReference type="Google" id="ProtNLM"/>
    </source>
</evidence>
<keyword evidence="1" id="KW-0732">Signal</keyword>
<sequence length="213" mass="23630">MKKLLFSCLFFGVSMFMHAQINDGNTQTIKVKAEDNSSTINTETKNSSGLLDDGNTAVPDLKLEKEKGISMLPTEQFIDNNKQYTKKANKSITEGKVELDQFKRDQPLGDIKTKSKTLKIACRDFANIDGDLISIFLNGKEVKHEMFLEGGFRGIEIEIPVGLNTIDFQAENMGLAPPNTAELVILDDQGETVTSAQWNLYTGYKATIVVVKD</sequence>
<dbReference type="STRING" id="1224947.SAMN05216480_11147"/>
<dbReference type="RefSeq" id="WP_143106423.1">
    <property type="nucleotide sequence ID" value="NZ_FPBK01000011.1"/>
</dbReference>
<keyword evidence="3" id="KW-1185">Reference proteome</keyword>
<dbReference type="Proteomes" id="UP000199138">
    <property type="component" value="Unassembled WGS sequence"/>
</dbReference>
<evidence type="ECO:0000313" key="3">
    <source>
        <dbReference type="Proteomes" id="UP000199138"/>
    </source>
</evidence>
<feature type="signal peptide" evidence="1">
    <location>
        <begin position="1"/>
        <end position="19"/>
    </location>
</feature>
<name>A0A1I7HV62_9FLAO</name>
<proteinExistence type="predicted"/>
<accession>A0A1I7HV62</accession>
<organism evidence="2 3">
    <name type="scientific">Pustulibacterium marinum</name>
    <dbReference type="NCBI Taxonomy" id="1224947"/>
    <lineage>
        <taxon>Bacteria</taxon>
        <taxon>Pseudomonadati</taxon>
        <taxon>Bacteroidota</taxon>
        <taxon>Flavobacteriia</taxon>
        <taxon>Flavobacteriales</taxon>
        <taxon>Flavobacteriaceae</taxon>
        <taxon>Pustulibacterium</taxon>
    </lineage>
</organism>
<dbReference type="EMBL" id="FPBK01000011">
    <property type="protein sequence ID" value="SFU64531.1"/>
    <property type="molecule type" value="Genomic_DNA"/>
</dbReference>
<dbReference type="AlphaFoldDB" id="A0A1I7HV62"/>
<protein>
    <recommendedName>
        <fullName evidence="4">Secreted protein</fullName>
    </recommendedName>
</protein>
<dbReference type="OrthoDB" id="1148517at2"/>
<gene>
    <name evidence="2" type="ORF">SAMN05216480_11147</name>
</gene>